<comment type="caution">
    <text evidence="11">The sequence shown here is derived from an EMBL/GenBank/DDBJ whole genome shotgun (WGS) entry which is preliminary data.</text>
</comment>
<evidence type="ECO:0000256" key="8">
    <source>
        <dbReference type="ARBA" id="ARBA00049929"/>
    </source>
</evidence>
<accession>A0A1V4ER52</accession>
<protein>
    <recommendedName>
        <fullName evidence="2 9">Tryptophan--tRNA ligase</fullName>
        <ecNumber evidence="2 9">6.1.1.2</ecNumber>
    </recommendedName>
</protein>
<dbReference type="Proteomes" id="UP000190229">
    <property type="component" value="Unassembled WGS sequence"/>
</dbReference>
<dbReference type="EMBL" id="MWPS01000033">
    <property type="protein sequence ID" value="OPG15415.1"/>
    <property type="molecule type" value="Genomic_DNA"/>
</dbReference>
<organism evidence="11 12">
    <name type="scientific">Ferroacidibacillus organovorans</name>
    <dbReference type="NCBI Taxonomy" id="1765683"/>
    <lineage>
        <taxon>Bacteria</taxon>
        <taxon>Bacillati</taxon>
        <taxon>Bacillota</taxon>
        <taxon>Bacilli</taxon>
        <taxon>Bacillales</taxon>
        <taxon>Alicyclobacillaceae</taxon>
        <taxon>Ferroacidibacillus</taxon>
    </lineage>
</organism>
<dbReference type="GO" id="GO:0004830">
    <property type="term" value="F:tryptophan-tRNA ligase activity"/>
    <property type="evidence" value="ECO:0007669"/>
    <property type="project" value="UniProtKB-UniRule"/>
</dbReference>
<evidence type="ECO:0000256" key="6">
    <source>
        <dbReference type="ARBA" id="ARBA00022917"/>
    </source>
</evidence>
<name>A0A1V4ER52_9BACL</name>
<dbReference type="InterPro" id="IPR014729">
    <property type="entry name" value="Rossmann-like_a/b/a_fold"/>
</dbReference>
<dbReference type="InterPro" id="IPR002305">
    <property type="entry name" value="aa-tRNA-synth_Ic"/>
</dbReference>
<evidence type="ECO:0000256" key="1">
    <source>
        <dbReference type="ARBA" id="ARBA00005594"/>
    </source>
</evidence>
<dbReference type="EC" id="6.1.1.2" evidence="2 9"/>
<comment type="similarity">
    <text evidence="1 10">Belongs to the class-I aminoacyl-tRNA synthetase family.</text>
</comment>
<keyword evidence="6 10" id="KW-0648">Protein biosynthesis</keyword>
<evidence type="ECO:0000256" key="3">
    <source>
        <dbReference type="ARBA" id="ARBA00022598"/>
    </source>
</evidence>
<keyword evidence="5 10" id="KW-0067">ATP-binding</keyword>
<evidence type="ECO:0000256" key="5">
    <source>
        <dbReference type="ARBA" id="ARBA00022840"/>
    </source>
</evidence>
<dbReference type="CDD" id="cd00806">
    <property type="entry name" value="TrpRS_core"/>
    <property type="match status" value="1"/>
</dbReference>
<keyword evidence="12" id="KW-1185">Reference proteome</keyword>
<dbReference type="PANTHER" id="PTHR43766:SF1">
    <property type="entry name" value="TRYPTOPHAN--TRNA LIGASE, MITOCHONDRIAL"/>
    <property type="match status" value="1"/>
</dbReference>
<evidence type="ECO:0000256" key="9">
    <source>
        <dbReference type="NCBIfam" id="TIGR00233"/>
    </source>
</evidence>
<evidence type="ECO:0000256" key="4">
    <source>
        <dbReference type="ARBA" id="ARBA00022741"/>
    </source>
</evidence>
<dbReference type="NCBIfam" id="TIGR00233">
    <property type="entry name" value="trpS"/>
    <property type="match status" value="1"/>
</dbReference>
<gene>
    <name evidence="11" type="ORF">B2M26_12060</name>
</gene>
<evidence type="ECO:0000313" key="12">
    <source>
        <dbReference type="Proteomes" id="UP000190229"/>
    </source>
</evidence>
<dbReference type="Pfam" id="PF00579">
    <property type="entry name" value="tRNA-synt_1b"/>
    <property type="match status" value="1"/>
</dbReference>
<evidence type="ECO:0000256" key="10">
    <source>
        <dbReference type="RuleBase" id="RU363036"/>
    </source>
</evidence>
<dbReference type="RefSeq" id="WP_079291472.1">
    <property type="nucleotide sequence ID" value="NZ_MWPS01000033.1"/>
</dbReference>
<dbReference type="AlphaFoldDB" id="A0A1V4ER52"/>
<comment type="catalytic activity">
    <reaction evidence="8">
        <text>tRNA(Trp) + L-tryptophan + ATP = L-tryptophyl-tRNA(Trp) + AMP + diphosphate + H(+)</text>
        <dbReference type="Rhea" id="RHEA:24080"/>
        <dbReference type="Rhea" id="RHEA-COMP:9671"/>
        <dbReference type="Rhea" id="RHEA-COMP:9705"/>
        <dbReference type="ChEBI" id="CHEBI:15378"/>
        <dbReference type="ChEBI" id="CHEBI:30616"/>
        <dbReference type="ChEBI" id="CHEBI:33019"/>
        <dbReference type="ChEBI" id="CHEBI:57912"/>
        <dbReference type="ChEBI" id="CHEBI:78442"/>
        <dbReference type="ChEBI" id="CHEBI:78535"/>
        <dbReference type="ChEBI" id="CHEBI:456215"/>
        <dbReference type="EC" id="6.1.1.2"/>
    </reaction>
</comment>
<dbReference type="InterPro" id="IPR050203">
    <property type="entry name" value="Trp-tRNA_synthetase"/>
</dbReference>
<dbReference type="GO" id="GO:0006436">
    <property type="term" value="P:tryptophanyl-tRNA aminoacylation"/>
    <property type="evidence" value="ECO:0007669"/>
    <property type="project" value="UniProtKB-UniRule"/>
</dbReference>
<dbReference type="GO" id="GO:0005829">
    <property type="term" value="C:cytosol"/>
    <property type="evidence" value="ECO:0007669"/>
    <property type="project" value="TreeGrafter"/>
</dbReference>
<keyword evidence="3 10" id="KW-0436">Ligase</keyword>
<evidence type="ECO:0000313" key="11">
    <source>
        <dbReference type="EMBL" id="OPG15415.1"/>
    </source>
</evidence>
<evidence type="ECO:0000256" key="7">
    <source>
        <dbReference type="ARBA" id="ARBA00023146"/>
    </source>
</evidence>
<reference evidence="11 12" key="1">
    <citation type="submission" date="2017-02" db="EMBL/GenBank/DDBJ databases">
        <title>Draft genome of Acidibacillus ferrooxidans Huett2.</title>
        <authorList>
            <person name="Schopf S."/>
        </authorList>
    </citation>
    <scope>NUCLEOTIDE SEQUENCE [LARGE SCALE GENOMIC DNA]</scope>
    <source>
        <strain evidence="11 12">Huett2</strain>
    </source>
</reference>
<dbReference type="Gene3D" id="3.40.50.620">
    <property type="entry name" value="HUPs"/>
    <property type="match status" value="1"/>
</dbReference>
<dbReference type="GO" id="GO:0005524">
    <property type="term" value="F:ATP binding"/>
    <property type="evidence" value="ECO:0007669"/>
    <property type="project" value="UniProtKB-KW"/>
</dbReference>
<dbReference type="Gene3D" id="1.10.240.10">
    <property type="entry name" value="Tyrosyl-Transfer RNA Synthetase"/>
    <property type="match status" value="1"/>
</dbReference>
<proteinExistence type="inferred from homology"/>
<dbReference type="PRINTS" id="PR01039">
    <property type="entry name" value="TRNASYNTHTRP"/>
</dbReference>
<dbReference type="FunFam" id="1.10.240.10:FF:000005">
    <property type="entry name" value="Tryptophan--tRNA ligase"/>
    <property type="match status" value="1"/>
</dbReference>
<dbReference type="InterPro" id="IPR002306">
    <property type="entry name" value="Trp-tRNA-ligase"/>
</dbReference>
<dbReference type="SUPFAM" id="SSF52374">
    <property type="entry name" value="Nucleotidylyl transferase"/>
    <property type="match status" value="1"/>
</dbReference>
<keyword evidence="7 10" id="KW-0030">Aminoacyl-tRNA synthetase</keyword>
<keyword evidence="4 10" id="KW-0547">Nucleotide-binding</keyword>
<evidence type="ECO:0000256" key="2">
    <source>
        <dbReference type="ARBA" id="ARBA00013161"/>
    </source>
</evidence>
<dbReference type="PANTHER" id="PTHR43766">
    <property type="entry name" value="TRYPTOPHAN--TRNA LIGASE, MITOCHONDRIAL"/>
    <property type="match status" value="1"/>
</dbReference>
<sequence>MQSNYEERVLTGDRTTGKLHLGHYVGSLKNRIDMQQKYDTFILLADVQALTTHFESPKEIEQHLRQIAMDYLAVGIDPEKATIFVQSLVPEIAELTIFYSMFVTVNSLRHNPTVKSEAAERGYDQMYYGFLGYPVSQAADITFCKATLVPVGEDQVPHIEQTRKIVRRFNELYAPVLIEPKAVVGEVPRLVGLDGKSKMSKSMGNAITLDASAQEVRDKIQVAVTDPARIRKSDPGHPEVCPVFTYHQAFAAGTSDEVATGCRSGTMGCVECKRRIAGRINELLEPMRERRVAYEANPRMADEILIAGTKRAREIAKETMREVREAMGLNYRLDYDEARD</sequence>
<dbReference type="FunFam" id="3.40.50.620:FF:000094">
    <property type="entry name" value="Tryptophan--tRNA ligase"/>
    <property type="match status" value="1"/>
</dbReference>